<evidence type="ECO:0000259" key="11">
    <source>
        <dbReference type="PROSITE" id="PS50287"/>
    </source>
</evidence>
<keyword evidence="2 9" id="KW-0378">Hydrolase</keyword>
<dbReference type="PANTHER" id="PTHR24252:SF7">
    <property type="entry name" value="HYALIN"/>
    <property type="match status" value="1"/>
</dbReference>
<dbReference type="OrthoDB" id="664115at2759"/>
<dbReference type="PRINTS" id="PR00261">
    <property type="entry name" value="LDLRECEPTOR"/>
</dbReference>
<evidence type="ECO:0000256" key="5">
    <source>
        <dbReference type="ARBA" id="ARBA00023180"/>
    </source>
</evidence>
<feature type="disulfide bond" evidence="7">
    <location>
        <begin position="591"/>
        <end position="606"/>
    </location>
</feature>
<dbReference type="STRING" id="6573.A0A210QAG7"/>
<feature type="disulfide bond" evidence="7">
    <location>
        <begin position="543"/>
        <end position="561"/>
    </location>
</feature>
<dbReference type="Gene3D" id="4.10.400.10">
    <property type="entry name" value="Low-density Lipoprotein Receptor"/>
    <property type="match status" value="6"/>
</dbReference>
<dbReference type="InterPro" id="IPR001254">
    <property type="entry name" value="Trypsin_dom"/>
</dbReference>
<sequence>MVMERFDIDDDPRSQKYRAVTKRVLVLDTKQPVTAAALLGDLTSSYLDQTRLGSFSVKMSRSTESVVGGMGSPGVMSSIHVSSNSYHITTSFNVPVTHRPMTSSSIVTRSIDLIESSMESSSELFSSEPFVSPFSTIDPMHSPSLSVSSLDFDAMLSVSIDDTHISIPVSQSSVFNPSSVSLLPSEVSTFVTMETNQMMSSGHYPLSSTTDVLGVSSVPMSSVVATDRDNVTPSFYPTSFSPSDVMTSFPRSEVTSLGYTTQESTVHSYFQTTASQHHVSSESTLSSTITDISTTNLHSSEADISSKSEDHIISSSSAHLSTAFVLSSSLDSHSSTVDEKMKVTSSYISDSMMLHDVSSTSPESGSVLLKSSSQPVISPSSYRQQDVSTPLLSTSVSSHMSVSLISSLSTPFQSSLTFDLITTTPNVLESGHLIATLVPTRVSVLMSSWVSGNDGQSSTHVQSSVHPTLVTEETTSLYVSESTETTITSTHTTPTSNPCPTGQAPCEDGSCLSADKFCDGVANCPDASDEARDCSCGSGQFKCSSGQCVPSQARCNGHLQCKDKTDEFNCSGCFGFQCASGLCLWTHSSRCDQVIDCDDLSDELGCPFRPGFKRCTNGIFILASDWCDGVDDCYDNSDETQCVCDPHTEVACQDGGCIRLEWVCDGVWDCTNGTDEEDCDRCNSTEFVCPDYQCVAMDTVCDGHHDCSGGADELNCFYIASDDQFNLSLSTGQLLVQHSGQIQPICSSHWTQQLSHHMCRHLGHEKSIQTVYTPEMSSPQNSYFELKSDVLMSGTSEILSNIVNVTTCSNGSVVNISCSKKECGKRSGDFLTAYIAGGELSPLGKWPWVVSLTYLGEPLCAAAIVTSQWLVTAGHCVALPGVHDYIQTPFYVQASAGSVKRSTDQKSRSNMVAADRIVQHPNFTYTGLGSILWDLALVHLEQPLTFTEVIQPICLPLDENSNHDNCYLAGWGFLDNDGGQLPQYLREAKVQVWDDETCRRDTVPLETSVNTNITLCAGYTGGILSGCQGDSGGPLMCEATRGRWFLAGVLSSGSANCAVATTHADRYTRVSALSEWISNITGTL</sequence>
<proteinExistence type="inferred from homology"/>
<feature type="disulfide bond" evidence="7">
    <location>
        <begin position="506"/>
        <end position="524"/>
    </location>
</feature>
<feature type="disulfide bond" evidence="7">
    <location>
        <begin position="536"/>
        <end position="548"/>
    </location>
</feature>
<dbReference type="PROSITE" id="PS00135">
    <property type="entry name" value="TRYPSIN_SER"/>
    <property type="match status" value="1"/>
</dbReference>
<dbReference type="CDD" id="cd00112">
    <property type="entry name" value="LDLa"/>
    <property type="match status" value="6"/>
</dbReference>
<evidence type="ECO:0000259" key="10">
    <source>
        <dbReference type="PROSITE" id="PS50240"/>
    </source>
</evidence>
<comment type="caution">
    <text evidence="12">The sequence shown here is derived from an EMBL/GenBank/DDBJ whole genome shotgun (WGS) entry which is preliminary data.</text>
</comment>
<keyword evidence="5" id="KW-0325">Glycoprotein</keyword>
<dbReference type="AlphaFoldDB" id="A0A210QAG7"/>
<dbReference type="PROSITE" id="PS50240">
    <property type="entry name" value="TRYPSIN_DOM"/>
    <property type="match status" value="1"/>
</dbReference>
<evidence type="ECO:0000256" key="8">
    <source>
        <dbReference type="PROSITE-ProRule" id="PRU00196"/>
    </source>
</evidence>
<evidence type="ECO:0000256" key="1">
    <source>
        <dbReference type="ARBA" id="ARBA00022670"/>
    </source>
</evidence>
<feature type="disulfide bond" evidence="7">
    <location>
        <begin position="627"/>
        <end position="642"/>
    </location>
</feature>
<feature type="disulfide bond" evidence="7">
    <location>
        <begin position="652"/>
        <end position="670"/>
    </location>
</feature>
<dbReference type="InterPro" id="IPR036772">
    <property type="entry name" value="SRCR-like_dom_sf"/>
</dbReference>
<feature type="disulfide bond" evidence="7">
    <location>
        <begin position="664"/>
        <end position="679"/>
    </location>
</feature>
<evidence type="ECO:0000256" key="2">
    <source>
        <dbReference type="ARBA" id="ARBA00022801"/>
    </source>
</evidence>
<dbReference type="Proteomes" id="UP000242188">
    <property type="component" value="Unassembled WGS sequence"/>
</dbReference>
<dbReference type="CDD" id="cd00190">
    <property type="entry name" value="Tryp_SPc"/>
    <property type="match status" value="1"/>
</dbReference>
<dbReference type="InterPro" id="IPR043504">
    <property type="entry name" value="Peptidase_S1_PA_chymotrypsin"/>
</dbReference>
<evidence type="ECO:0000256" key="6">
    <source>
        <dbReference type="ARBA" id="ARBA00024195"/>
    </source>
</evidence>
<feature type="disulfide bond" evidence="7">
    <location>
        <begin position="682"/>
        <end position="694"/>
    </location>
</feature>
<organism evidence="12 13">
    <name type="scientific">Mizuhopecten yessoensis</name>
    <name type="common">Japanese scallop</name>
    <name type="synonym">Patinopecten yessoensis</name>
    <dbReference type="NCBI Taxonomy" id="6573"/>
    <lineage>
        <taxon>Eukaryota</taxon>
        <taxon>Metazoa</taxon>
        <taxon>Spiralia</taxon>
        <taxon>Lophotrochozoa</taxon>
        <taxon>Mollusca</taxon>
        <taxon>Bivalvia</taxon>
        <taxon>Autobranchia</taxon>
        <taxon>Pteriomorphia</taxon>
        <taxon>Pectinida</taxon>
        <taxon>Pectinoidea</taxon>
        <taxon>Pectinidae</taxon>
        <taxon>Mizuhopecten</taxon>
    </lineage>
</organism>
<evidence type="ECO:0000256" key="3">
    <source>
        <dbReference type="ARBA" id="ARBA00022825"/>
    </source>
</evidence>
<dbReference type="Pfam" id="PF00057">
    <property type="entry name" value="Ldl_recept_a"/>
    <property type="match status" value="3"/>
</dbReference>
<evidence type="ECO:0000256" key="7">
    <source>
        <dbReference type="PROSITE-ProRule" id="PRU00124"/>
    </source>
</evidence>
<dbReference type="PROSITE" id="PS01209">
    <property type="entry name" value="LDLRA_1"/>
    <property type="match status" value="1"/>
</dbReference>
<dbReference type="InterPro" id="IPR009003">
    <property type="entry name" value="Peptidase_S1_PA"/>
</dbReference>
<dbReference type="InterPro" id="IPR001190">
    <property type="entry name" value="SRCR"/>
</dbReference>
<dbReference type="SUPFAM" id="SSF57424">
    <property type="entry name" value="LDL receptor-like module"/>
    <property type="match status" value="6"/>
</dbReference>
<keyword evidence="1 9" id="KW-0645">Protease</keyword>
<dbReference type="Gene3D" id="2.40.10.10">
    <property type="entry name" value="Trypsin-like serine proteases"/>
    <property type="match status" value="1"/>
</dbReference>
<evidence type="ECO:0000256" key="4">
    <source>
        <dbReference type="ARBA" id="ARBA00023157"/>
    </source>
</evidence>
<feature type="domain" description="SRCR" evidence="11">
    <location>
        <begin position="717"/>
        <end position="819"/>
    </location>
</feature>
<feature type="disulfide bond" evidence="7">
    <location>
        <begin position="615"/>
        <end position="633"/>
    </location>
</feature>
<dbReference type="GO" id="GO:0004252">
    <property type="term" value="F:serine-type endopeptidase activity"/>
    <property type="evidence" value="ECO:0007669"/>
    <property type="project" value="InterPro"/>
</dbReference>
<dbReference type="SUPFAM" id="SSF56487">
    <property type="entry name" value="SRCR-like"/>
    <property type="match status" value="1"/>
</dbReference>
<dbReference type="Pfam" id="PF15494">
    <property type="entry name" value="SRCR_2"/>
    <property type="match status" value="1"/>
</dbReference>
<dbReference type="InterPro" id="IPR018114">
    <property type="entry name" value="TRYPSIN_HIS"/>
</dbReference>
<evidence type="ECO:0000313" key="12">
    <source>
        <dbReference type="EMBL" id="OWF45733.1"/>
    </source>
</evidence>
<dbReference type="FunFam" id="2.40.10.10:FF:000002">
    <property type="entry name" value="Transmembrane protease serine"/>
    <property type="match status" value="1"/>
</dbReference>
<dbReference type="SMART" id="SM00020">
    <property type="entry name" value="Tryp_SPc"/>
    <property type="match status" value="1"/>
</dbReference>
<dbReference type="GO" id="GO:0016020">
    <property type="term" value="C:membrane"/>
    <property type="evidence" value="ECO:0007669"/>
    <property type="project" value="InterPro"/>
</dbReference>
<dbReference type="Gene3D" id="3.10.250.10">
    <property type="entry name" value="SRCR-like domain"/>
    <property type="match status" value="1"/>
</dbReference>
<evidence type="ECO:0000256" key="9">
    <source>
        <dbReference type="RuleBase" id="RU363034"/>
    </source>
</evidence>
<dbReference type="InterPro" id="IPR023415">
    <property type="entry name" value="LDLR_class-A_CS"/>
</dbReference>
<reference evidence="12 13" key="1">
    <citation type="journal article" date="2017" name="Nat. Ecol. Evol.">
        <title>Scallop genome provides insights into evolution of bilaterian karyotype and development.</title>
        <authorList>
            <person name="Wang S."/>
            <person name="Zhang J."/>
            <person name="Jiao W."/>
            <person name="Li J."/>
            <person name="Xun X."/>
            <person name="Sun Y."/>
            <person name="Guo X."/>
            <person name="Huan P."/>
            <person name="Dong B."/>
            <person name="Zhang L."/>
            <person name="Hu X."/>
            <person name="Sun X."/>
            <person name="Wang J."/>
            <person name="Zhao C."/>
            <person name="Wang Y."/>
            <person name="Wang D."/>
            <person name="Huang X."/>
            <person name="Wang R."/>
            <person name="Lv J."/>
            <person name="Li Y."/>
            <person name="Zhang Z."/>
            <person name="Liu B."/>
            <person name="Lu W."/>
            <person name="Hui Y."/>
            <person name="Liang J."/>
            <person name="Zhou Z."/>
            <person name="Hou R."/>
            <person name="Li X."/>
            <person name="Liu Y."/>
            <person name="Li H."/>
            <person name="Ning X."/>
            <person name="Lin Y."/>
            <person name="Zhao L."/>
            <person name="Xing Q."/>
            <person name="Dou J."/>
            <person name="Li Y."/>
            <person name="Mao J."/>
            <person name="Guo H."/>
            <person name="Dou H."/>
            <person name="Li T."/>
            <person name="Mu C."/>
            <person name="Jiang W."/>
            <person name="Fu Q."/>
            <person name="Fu X."/>
            <person name="Miao Y."/>
            <person name="Liu J."/>
            <person name="Yu Q."/>
            <person name="Li R."/>
            <person name="Liao H."/>
            <person name="Li X."/>
            <person name="Kong Y."/>
            <person name="Jiang Z."/>
            <person name="Chourrout D."/>
            <person name="Li R."/>
            <person name="Bao Z."/>
        </authorList>
    </citation>
    <scope>NUCLEOTIDE SEQUENCE [LARGE SCALE GENOMIC DNA]</scope>
    <source>
        <strain evidence="12 13">PY_sf001</strain>
    </source>
</reference>
<feature type="disulfide bond" evidence="7">
    <location>
        <begin position="555"/>
        <end position="570"/>
    </location>
</feature>
<keyword evidence="3 9" id="KW-0720">Serine protease</keyword>
<dbReference type="InterPro" id="IPR002172">
    <property type="entry name" value="LDrepeatLR_classA_rpt"/>
</dbReference>
<dbReference type="PROSITE" id="PS00134">
    <property type="entry name" value="TRYPSIN_HIS"/>
    <property type="match status" value="1"/>
</dbReference>
<dbReference type="SMART" id="SM00192">
    <property type="entry name" value="LDLa"/>
    <property type="match status" value="6"/>
</dbReference>
<dbReference type="GO" id="GO:0006508">
    <property type="term" value="P:proteolysis"/>
    <property type="evidence" value="ECO:0007669"/>
    <property type="project" value="UniProtKB-KW"/>
</dbReference>
<dbReference type="InterPro" id="IPR036055">
    <property type="entry name" value="LDL_receptor-like_sf"/>
</dbReference>
<feature type="disulfide bond" evidence="7">
    <location>
        <begin position="701"/>
        <end position="716"/>
    </location>
</feature>
<feature type="domain" description="Peptidase S1" evidence="10">
    <location>
        <begin position="835"/>
        <end position="1082"/>
    </location>
</feature>
<dbReference type="InterPro" id="IPR033116">
    <property type="entry name" value="TRYPSIN_SER"/>
</dbReference>
<evidence type="ECO:0000313" key="13">
    <source>
        <dbReference type="Proteomes" id="UP000242188"/>
    </source>
</evidence>
<dbReference type="PROSITE" id="PS50287">
    <property type="entry name" value="SRCR_2"/>
    <property type="match status" value="1"/>
</dbReference>
<accession>A0A210QAG7</accession>
<dbReference type="PANTHER" id="PTHR24252">
    <property type="entry name" value="ACROSIN-RELATED"/>
    <property type="match status" value="1"/>
</dbReference>
<protein>
    <submittedName>
        <fullName evidence="12">Atrial natriuretic peptide-converting enzyme</fullName>
    </submittedName>
</protein>
<dbReference type="PROSITE" id="PS50068">
    <property type="entry name" value="LDLRA_2"/>
    <property type="match status" value="6"/>
</dbReference>
<dbReference type="Pfam" id="PF00089">
    <property type="entry name" value="Trypsin"/>
    <property type="match status" value="1"/>
</dbReference>
<feature type="disulfide bond" evidence="7">
    <location>
        <begin position="689"/>
        <end position="707"/>
    </location>
</feature>
<name>A0A210QAG7_MIZYE</name>
<comment type="caution">
    <text evidence="8">Lacks conserved residue(s) required for the propagation of feature annotation.</text>
</comment>
<comment type="similarity">
    <text evidence="6">Belongs to the peptidase S1 family. CLIP subfamily.</text>
</comment>
<gene>
    <name evidence="12" type="ORF">KP79_PYT12219</name>
</gene>
<feature type="disulfide bond" evidence="7">
    <location>
        <begin position="499"/>
        <end position="511"/>
    </location>
</feature>
<dbReference type="EMBL" id="NEDP02004411">
    <property type="protein sequence ID" value="OWF45733.1"/>
    <property type="molecule type" value="Genomic_DNA"/>
</dbReference>
<keyword evidence="4 7" id="KW-1015">Disulfide bond</keyword>
<keyword evidence="13" id="KW-1185">Reference proteome</keyword>
<dbReference type="SUPFAM" id="SSF50494">
    <property type="entry name" value="Trypsin-like serine proteases"/>
    <property type="match status" value="1"/>
</dbReference>